<accession>A0A4Q9ND42</accession>
<protein>
    <submittedName>
        <fullName evidence="8">Uncharacterized protein</fullName>
    </submittedName>
</protein>
<evidence type="ECO:0000256" key="6">
    <source>
        <dbReference type="SAM" id="Phobius"/>
    </source>
</evidence>
<keyword evidence="7" id="KW-0732">Signal</keyword>
<gene>
    <name evidence="8" type="ORF">BD310DRAFT_918429</name>
</gene>
<feature type="compositionally biased region" description="Basic residues" evidence="5">
    <location>
        <begin position="393"/>
        <end position="407"/>
    </location>
</feature>
<keyword evidence="4 6" id="KW-0472">Membrane</keyword>
<keyword evidence="3 6" id="KW-1133">Transmembrane helix</keyword>
<dbReference type="GO" id="GO:0071944">
    <property type="term" value="C:cell periphery"/>
    <property type="evidence" value="ECO:0007669"/>
    <property type="project" value="UniProtKB-ARBA"/>
</dbReference>
<dbReference type="Proteomes" id="UP000292082">
    <property type="component" value="Unassembled WGS sequence"/>
</dbReference>
<evidence type="ECO:0000256" key="2">
    <source>
        <dbReference type="ARBA" id="ARBA00022692"/>
    </source>
</evidence>
<evidence type="ECO:0000256" key="4">
    <source>
        <dbReference type="ARBA" id="ARBA00023136"/>
    </source>
</evidence>
<evidence type="ECO:0000256" key="5">
    <source>
        <dbReference type="SAM" id="MobiDB-lite"/>
    </source>
</evidence>
<feature type="compositionally biased region" description="Low complexity" evidence="5">
    <location>
        <begin position="190"/>
        <end position="214"/>
    </location>
</feature>
<feature type="region of interest" description="Disordered" evidence="5">
    <location>
        <begin position="370"/>
        <end position="417"/>
    </location>
</feature>
<organism evidence="8 9">
    <name type="scientific">Dichomitus squalens</name>
    <dbReference type="NCBI Taxonomy" id="114155"/>
    <lineage>
        <taxon>Eukaryota</taxon>
        <taxon>Fungi</taxon>
        <taxon>Dikarya</taxon>
        <taxon>Basidiomycota</taxon>
        <taxon>Agaricomycotina</taxon>
        <taxon>Agaricomycetes</taxon>
        <taxon>Polyporales</taxon>
        <taxon>Polyporaceae</taxon>
        <taxon>Dichomitus</taxon>
    </lineage>
</organism>
<dbReference type="AlphaFoldDB" id="A0A4Q9ND42"/>
<evidence type="ECO:0000256" key="1">
    <source>
        <dbReference type="ARBA" id="ARBA00004167"/>
    </source>
</evidence>
<feature type="transmembrane region" description="Helical" evidence="6">
    <location>
        <begin position="224"/>
        <end position="248"/>
    </location>
</feature>
<evidence type="ECO:0000256" key="7">
    <source>
        <dbReference type="SAM" id="SignalP"/>
    </source>
</evidence>
<keyword evidence="2 6" id="KW-0812">Transmembrane</keyword>
<dbReference type="GO" id="GO:0016020">
    <property type="term" value="C:membrane"/>
    <property type="evidence" value="ECO:0007669"/>
    <property type="project" value="UniProtKB-SubCell"/>
</dbReference>
<feature type="compositionally biased region" description="Low complexity" evidence="5">
    <location>
        <begin position="302"/>
        <end position="324"/>
    </location>
</feature>
<evidence type="ECO:0000256" key="3">
    <source>
        <dbReference type="ARBA" id="ARBA00022989"/>
    </source>
</evidence>
<feature type="chain" id="PRO_5043792327" evidence="7">
    <location>
        <begin position="26"/>
        <end position="449"/>
    </location>
</feature>
<feature type="signal peptide" evidence="7">
    <location>
        <begin position="1"/>
        <end position="25"/>
    </location>
</feature>
<reference evidence="8 9" key="1">
    <citation type="submission" date="2019-01" db="EMBL/GenBank/DDBJ databases">
        <title>Draft genome sequences of three monokaryotic isolates of the white-rot basidiomycete fungus Dichomitus squalens.</title>
        <authorList>
            <consortium name="DOE Joint Genome Institute"/>
            <person name="Lopez S.C."/>
            <person name="Andreopoulos B."/>
            <person name="Pangilinan J."/>
            <person name="Lipzen A."/>
            <person name="Riley R."/>
            <person name="Ahrendt S."/>
            <person name="Ng V."/>
            <person name="Barry K."/>
            <person name="Daum C."/>
            <person name="Grigoriev I.V."/>
            <person name="Hilden K.S."/>
            <person name="Makela M.R."/>
            <person name="de Vries R.P."/>
        </authorList>
    </citation>
    <scope>NUCLEOTIDE SEQUENCE [LARGE SCALE GENOMIC DNA]</scope>
    <source>
        <strain evidence="8 9">CBS 464.89</strain>
    </source>
</reference>
<dbReference type="InterPro" id="IPR051694">
    <property type="entry name" value="Immunoregulatory_rcpt-like"/>
</dbReference>
<sequence>MIVALAPLTSSAVCLLVWILPLTAALQNVTIDDTIGDPITGLIPAYAPSNKWALGQQCSTCNIHSGTTNGTIDLGQVFNGTWHDSTYSVGDPDHTVSVSFNGISVYVYNIIANDLPGTTTFTNLTFWIDNEVVGSFTHSPENTEAFFYSQAVYVNETLPNGLHSLVMHAGGASESLILFDRIVYTSQDDPSSTSSAASSSSPSQSSPTSQAQSSHSAGKSSTPVGAIVGGVVGGVGVIVLLGLLVFCLRRKRDAAHRPDADRVDPFIIDERSGQPPGRPSDRRFSRTPKLPDLRFGRMRLMPRGPGSTATTTTTDASSSSRSGDGFQGHRPRLPPISPSETARIQEQAEYLSRIQGLEAQVRALEMQQQLASTSDLSGSRTQQSKTDSSERGRRSRGSSPRARRGRSPHSSTAGLRSELASLRNEIAALRGELTQDQLVVLEAAPSYVS</sequence>
<feature type="region of interest" description="Disordered" evidence="5">
    <location>
        <begin position="265"/>
        <end position="338"/>
    </location>
</feature>
<evidence type="ECO:0000313" key="9">
    <source>
        <dbReference type="Proteomes" id="UP000292082"/>
    </source>
</evidence>
<comment type="subcellular location">
    <subcellularLocation>
        <location evidence="1">Membrane</location>
        <topology evidence="1">Single-pass membrane protein</topology>
    </subcellularLocation>
</comment>
<keyword evidence="9" id="KW-1185">Reference proteome</keyword>
<feature type="compositionally biased region" description="Polar residues" evidence="5">
    <location>
        <begin position="370"/>
        <end position="386"/>
    </location>
</feature>
<name>A0A4Q9ND42_9APHY</name>
<feature type="region of interest" description="Disordered" evidence="5">
    <location>
        <begin position="190"/>
        <end position="221"/>
    </location>
</feature>
<feature type="compositionally biased region" description="Basic and acidic residues" evidence="5">
    <location>
        <begin position="279"/>
        <end position="295"/>
    </location>
</feature>
<dbReference type="PANTHER" id="PTHR15549">
    <property type="entry name" value="PAIRED IMMUNOGLOBULIN-LIKE TYPE 2 RECEPTOR"/>
    <property type="match status" value="1"/>
</dbReference>
<proteinExistence type="predicted"/>
<evidence type="ECO:0000313" key="8">
    <source>
        <dbReference type="EMBL" id="TBU62448.1"/>
    </source>
</evidence>
<dbReference type="EMBL" id="ML145093">
    <property type="protein sequence ID" value="TBU62448.1"/>
    <property type="molecule type" value="Genomic_DNA"/>
</dbReference>